<dbReference type="ESTHER" id="coref-CE0093">
    <property type="family name" value="Lipase_2"/>
</dbReference>
<dbReference type="InterPro" id="IPR000073">
    <property type="entry name" value="AB_hydrolase_1"/>
</dbReference>
<dbReference type="HOGENOM" id="CLU_029537_2_0_11"/>
<name>Q8FUC7_COREF</name>
<evidence type="ECO:0000313" key="2">
    <source>
        <dbReference type="EMBL" id="BAC16903.1"/>
    </source>
</evidence>
<dbReference type="InterPro" id="IPR029058">
    <property type="entry name" value="AB_hydrolase_fold"/>
</dbReference>
<organism evidence="2 3">
    <name type="scientific">Corynebacterium efficiens (strain DSM 44549 / YS-314 / AJ 12310 / JCM 11189 / NBRC 100395)</name>
    <dbReference type="NCBI Taxonomy" id="196164"/>
    <lineage>
        <taxon>Bacteria</taxon>
        <taxon>Bacillati</taxon>
        <taxon>Actinomycetota</taxon>
        <taxon>Actinomycetes</taxon>
        <taxon>Mycobacteriales</taxon>
        <taxon>Corynebacteriaceae</taxon>
        <taxon>Corynebacterium</taxon>
    </lineage>
</organism>
<dbReference type="SUPFAM" id="SSF53474">
    <property type="entry name" value="alpha/beta-Hydrolases"/>
    <property type="match status" value="1"/>
</dbReference>
<evidence type="ECO:0000259" key="1">
    <source>
        <dbReference type="Pfam" id="PF12697"/>
    </source>
</evidence>
<dbReference type="PANTHER" id="PTHR37946">
    <property type="entry name" value="SLL1969 PROTEIN"/>
    <property type="match status" value="1"/>
</dbReference>
<dbReference type="Pfam" id="PF12697">
    <property type="entry name" value="Abhydrolase_6"/>
    <property type="match status" value="1"/>
</dbReference>
<dbReference type="PANTHER" id="PTHR37946:SF1">
    <property type="entry name" value="SLL1969 PROTEIN"/>
    <property type="match status" value="1"/>
</dbReference>
<protein>
    <recommendedName>
        <fullName evidence="1">AB hydrolase-1 domain-containing protein</fullName>
    </recommendedName>
</protein>
<keyword evidence="3" id="KW-1185">Reference proteome</keyword>
<dbReference type="Gene3D" id="3.40.50.1820">
    <property type="entry name" value="alpha/beta hydrolase"/>
    <property type="match status" value="1"/>
</dbReference>
<dbReference type="eggNOG" id="COG1075">
    <property type="taxonomic scope" value="Bacteria"/>
</dbReference>
<dbReference type="GO" id="GO:0003824">
    <property type="term" value="F:catalytic activity"/>
    <property type="evidence" value="ECO:0007669"/>
    <property type="project" value="UniProtKB-ARBA"/>
</dbReference>
<dbReference type="EMBL" id="BA000035">
    <property type="protein sequence ID" value="BAC16903.1"/>
    <property type="molecule type" value="Genomic_DNA"/>
</dbReference>
<dbReference type="Proteomes" id="UP000001409">
    <property type="component" value="Chromosome"/>
</dbReference>
<sequence length="352" mass="38491">MCAPSWSAWPAWGETVKLEGMPSQPVQTAQQTKPLKLPDLRRELTAALKAVWRNLPTGDQAPPATELPDEVVQEIITNYAEDPRRSATLIDDTTASLPLLARARHRGLFEDDWRARTTPERPWPVILIHGTGTTKGDWQELGADLRRDGWAVFAPDFGTRATGPVHQSAEQVGAYIEAVLGATGAEQAILVGHSQGGVVARYWMRILGGYPKVRHLVSLACPHHGTTMGGVVSPLLKTNRGEAVAQSVVQSWFGGAGLELITGHETIEKINEGGDLDPGVTYTNIATHFDTVIQPPETCFLTAEDPGDAERIRNLWVENLDSDAVVLHPNMPFDHRVRALVRADLARLVEEL</sequence>
<dbReference type="KEGG" id="cef:CE0093"/>
<proteinExistence type="predicted"/>
<accession>Q8FUC7</accession>
<evidence type="ECO:0000313" key="3">
    <source>
        <dbReference type="Proteomes" id="UP000001409"/>
    </source>
</evidence>
<dbReference type="STRING" id="196164.gene:10740483"/>
<reference evidence="2 3" key="1">
    <citation type="journal article" date="2003" name="Genome Res.">
        <title>Comparative complete genome sequence analysis of the amino acid replacements responsible for the thermostability of Corynebacterium efficiens.</title>
        <authorList>
            <person name="Nishio Y."/>
            <person name="Nakamura Y."/>
            <person name="Kawarabayasi Y."/>
            <person name="Usuda Y."/>
            <person name="Kimura E."/>
            <person name="Sugimoto S."/>
            <person name="Matsui K."/>
            <person name="Yamagishi A."/>
            <person name="Kikuchi H."/>
            <person name="Ikeo K."/>
            <person name="Gojobori T."/>
        </authorList>
    </citation>
    <scope>NUCLEOTIDE SEQUENCE [LARGE SCALE GENOMIC DNA]</scope>
    <source>
        <strain evidence="3">DSM 44549 / YS-314 / AJ 12310 / JCM 11189 / NBRC 100395</strain>
    </source>
</reference>
<dbReference type="AlphaFoldDB" id="Q8FUC7"/>
<feature type="domain" description="AB hydrolase-1" evidence="1">
    <location>
        <begin position="125"/>
        <end position="254"/>
    </location>
</feature>